<feature type="domain" description="Histidine kinase" evidence="15">
    <location>
        <begin position="153"/>
        <end position="368"/>
    </location>
</feature>
<dbReference type="InterPro" id="IPR003661">
    <property type="entry name" value="HisK_dim/P_dom"/>
</dbReference>
<dbReference type="CDD" id="cd00082">
    <property type="entry name" value="HisKA"/>
    <property type="match status" value="1"/>
</dbReference>
<dbReference type="SUPFAM" id="SSF55874">
    <property type="entry name" value="ATPase domain of HSP90 chaperone/DNA topoisomerase II/histidine kinase"/>
    <property type="match status" value="1"/>
</dbReference>
<dbReference type="InterPro" id="IPR003594">
    <property type="entry name" value="HATPase_dom"/>
</dbReference>
<evidence type="ECO:0000256" key="7">
    <source>
        <dbReference type="ARBA" id="ARBA00022692"/>
    </source>
</evidence>
<evidence type="ECO:0000256" key="1">
    <source>
        <dbReference type="ARBA" id="ARBA00000085"/>
    </source>
</evidence>
<comment type="subcellular location">
    <subcellularLocation>
        <location evidence="2">Cell membrane</location>
        <topology evidence="2">Multi-pass membrane protein</topology>
    </subcellularLocation>
</comment>
<keyword evidence="8" id="KW-0547">Nucleotide-binding</keyword>
<sequence length="368" mass="42316">MFLKKLIKAKKDRAKHSLSIIIPITLLNSGILIIFLLISSYLIYSTACFLVARLPTVQEEKQMIFNDQLALFLFILLPSTILTGIVLHYWVTKKMFKPFHELIEHTQALKEGRFPPEIRARSYREINQLTHTFNDLTERLKYNEKSRDQMLTNMAHDLRTPLSNINGYLEAMKDGVIKGDKDIFSSLHKESDRLIHMINQLQEMSKWNEITSHTLLEKYNLEIQSVLHESLSLFELTLKNKKISLLTEIDPCTVSINKEGIQQALTNLMQNAIQYYEGTSPISVKGEKCGGYYQISITNPGLPLTEKDQVSLFERFYRVDTARNQKTGGTGLGLAIVKEIVVTQHKGEVFIESTNNHHTFFLHLPLNH</sequence>
<dbReference type="Proteomes" id="UP000001544">
    <property type="component" value="Chromosome"/>
</dbReference>
<evidence type="ECO:0000259" key="16">
    <source>
        <dbReference type="PROSITE" id="PS50885"/>
    </source>
</evidence>
<dbReference type="STRING" id="398511.BpOF4_12970"/>
<name>D3FXD4_ALKPO</name>
<keyword evidence="18" id="KW-1185">Reference proteome</keyword>
<keyword evidence="12" id="KW-0902">Two-component regulatory system</keyword>
<dbReference type="Gene3D" id="3.30.565.10">
    <property type="entry name" value="Histidine kinase-like ATPase, C-terminal domain"/>
    <property type="match status" value="1"/>
</dbReference>
<dbReference type="GO" id="GO:0005524">
    <property type="term" value="F:ATP binding"/>
    <property type="evidence" value="ECO:0007669"/>
    <property type="project" value="UniProtKB-KW"/>
</dbReference>
<accession>D3FXD4</accession>
<dbReference type="SUPFAM" id="SSF47384">
    <property type="entry name" value="Homodimeric domain of signal transducing histidine kinase"/>
    <property type="match status" value="1"/>
</dbReference>
<dbReference type="HOGENOM" id="CLU_000445_89_3_9"/>
<dbReference type="Pfam" id="PF00512">
    <property type="entry name" value="HisKA"/>
    <property type="match status" value="1"/>
</dbReference>
<feature type="transmembrane region" description="Helical" evidence="14">
    <location>
        <begin position="20"/>
        <end position="44"/>
    </location>
</feature>
<gene>
    <name evidence="17" type="primary">yycF2</name>
    <name evidence="17" type="ordered locus">BpOF4_12970</name>
</gene>
<dbReference type="Gene3D" id="1.10.287.130">
    <property type="match status" value="1"/>
</dbReference>
<keyword evidence="10" id="KW-0067">ATP-binding</keyword>
<dbReference type="AlphaFoldDB" id="D3FXD4"/>
<keyword evidence="11 14" id="KW-1133">Transmembrane helix</keyword>
<dbReference type="InterPro" id="IPR036097">
    <property type="entry name" value="HisK_dim/P_sf"/>
</dbReference>
<dbReference type="Pfam" id="PF00672">
    <property type="entry name" value="HAMP"/>
    <property type="match status" value="1"/>
</dbReference>
<evidence type="ECO:0000256" key="2">
    <source>
        <dbReference type="ARBA" id="ARBA00004651"/>
    </source>
</evidence>
<dbReference type="FunFam" id="3.30.565.10:FF:000006">
    <property type="entry name" value="Sensor histidine kinase WalK"/>
    <property type="match status" value="1"/>
</dbReference>
<comment type="catalytic activity">
    <reaction evidence="1">
        <text>ATP + protein L-histidine = ADP + protein N-phospho-L-histidine.</text>
        <dbReference type="EC" id="2.7.13.3"/>
    </reaction>
</comment>
<dbReference type="InterPro" id="IPR004358">
    <property type="entry name" value="Sig_transdc_His_kin-like_C"/>
</dbReference>
<dbReference type="SMART" id="SM00387">
    <property type="entry name" value="HATPase_c"/>
    <property type="match status" value="1"/>
</dbReference>
<keyword evidence="9 17" id="KW-0418">Kinase</keyword>
<evidence type="ECO:0000256" key="10">
    <source>
        <dbReference type="ARBA" id="ARBA00022840"/>
    </source>
</evidence>
<dbReference type="InterPro" id="IPR005467">
    <property type="entry name" value="His_kinase_dom"/>
</dbReference>
<evidence type="ECO:0000256" key="8">
    <source>
        <dbReference type="ARBA" id="ARBA00022741"/>
    </source>
</evidence>
<evidence type="ECO:0000259" key="15">
    <source>
        <dbReference type="PROSITE" id="PS50109"/>
    </source>
</evidence>
<dbReference type="GO" id="GO:0000155">
    <property type="term" value="F:phosphorelay sensor kinase activity"/>
    <property type="evidence" value="ECO:0007669"/>
    <property type="project" value="InterPro"/>
</dbReference>
<dbReference type="KEGG" id="bpf:BpOF4_12970"/>
<dbReference type="GO" id="GO:0005886">
    <property type="term" value="C:plasma membrane"/>
    <property type="evidence" value="ECO:0007669"/>
    <property type="project" value="UniProtKB-SubCell"/>
</dbReference>
<dbReference type="InterPro" id="IPR050398">
    <property type="entry name" value="HssS/ArlS-like"/>
</dbReference>
<dbReference type="Pfam" id="PF02518">
    <property type="entry name" value="HATPase_c"/>
    <property type="match status" value="1"/>
</dbReference>
<evidence type="ECO:0000256" key="4">
    <source>
        <dbReference type="ARBA" id="ARBA00022475"/>
    </source>
</evidence>
<dbReference type="EMBL" id="CP001878">
    <property type="protein sequence ID" value="ADC50645.1"/>
    <property type="molecule type" value="Genomic_DNA"/>
</dbReference>
<dbReference type="Gene3D" id="6.10.340.10">
    <property type="match status" value="1"/>
</dbReference>
<evidence type="ECO:0000256" key="13">
    <source>
        <dbReference type="ARBA" id="ARBA00023136"/>
    </source>
</evidence>
<evidence type="ECO:0000256" key="11">
    <source>
        <dbReference type="ARBA" id="ARBA00022989"/>
    </source>
</evidence>
<dbReference type="SMART" id="SM00388">
    <property type="entry name" value="HisKA"/>
    <property type="match status" value="1"/>
</dbReference>
<keyword evidence="5" id="KW-0597">Phosphoprotein</keyword>
<dbReference type="PRINTS" id="PR00344">
    <property type="entry name" value="BCTRLSENSOR"/>
</dbReference>
<dbReference type="SUPFAM" id="SSF158472">
    <property type="entry name" value="HAMP domain-like"/>
    <property type="match status" value="1"/>
</dbReference>
<evidence type="ECO:0000313" key="17">
    <source>
        <dbReference type="EMBL" id="ADC50645.1"/>
    </source>
</evidence>
<dbReference type="PANTHER" id="PTHR45528">
    <property type="entry name" value="SENSOR HISTIDINE KINASE CPXA"/>
    <property type="match status" value="1"/>
</dbReference>
<evidence type="ECO:0000256" key="3">
    <source>
        <dbReference type="ARBA" id="ARBA00012438"/>
    </source>
</evidence>
<dbReference type="PROSITE" id="PS50109">
    <property type="entry name" value="HIS_KIN"/>
    <property type="match status" value="1"/>
</dbReference>
<evidence type="ECO:0000256" key="5">
    <source>
        <dbReference type="ARBA" id="ARBA00022553"/>
    </source>
</evidence>
<keyword evidence="4" id="KW-1003">Cell membrane</keyword>
<dbReference type="CDD" id="cd00075">
    <property type="entry name" value="HATPase"/>
    <property type="match status" value="1"/>
</dbReference>
<evidence type="ECO:0000256" key="6">
    <source>
        <dbReference type="ARBA" id="ARBA00022679"/>
    </source>
</evidence>
<proteinExistence type="predicted"/>
<organism evidence="17 18">
    <name type="scientific">Alkalihalophilus pseudofirmus (strain ATCC BAA-2126 / JCM 17055 / OF4)</name>
    <name type="common">Bacillus pseudofirmus</name>
    <dbReference type="NCBI Taxonomy" id="398511"/>
    <lineage>
        <taxon>Bacteria</taxon>
        <taxon>Bacillati</taxon>
        <taxon>Bacillota</taxon>
        <taxon>Bacilli</taxon>
        <taxon>Bacillales</taxon>
        <taxon>Bacillaceae</taxon>
        <taxon>Alkalihalophilus</taxon>
    </lineage>
</organism>
<dbReference type="RefSeq" id="WP_012958009.1">
    <property type="nucleotide sequence ID" value="NC_013791.2"/>
</dbReference>
<reference evidence="17 18" key="1">
    <citation type="journal article" date="2011" name="Environ. Microbiol.">
        <title>Genome of alkaliphilic Bacillus pseudofirmus OF4 reveals adaptations that support the ability to grow in an external pH range from 7.5 to 11.4.</title>
        <authorList>
            <person name="Janto B."/>
            <person name="Ahmed A."/>
            <person name="Ito M."/>
            <person name="Liu J."/>
            <person name="Hicks D.B."/>
            <person name="Pagni S."/>
            <person name="Fackelmayer O.J."/>
            <person name="Smith T.A."/>
            <person name="Earl J."/>
            <person name="Elbourne L.D."/>
            <person name="Hassan K."/>
            <person name="Paulsen I.T."/>
            <person name="Kolsto A.B."/>
            <person name="Tourasse N.J."/>
            <person name="Ehrlich G.D."/>
            <person name="Boissy R."/>
            <person name="Ivey D.M."/>
            <person name="Li G."/>
            <person name="Xue Y."/>
            <person name="Ma Y."/>
            <person name="Hu F.Z."/>
            <person name="Krulwich T.A."/>
        </authorList>
    </citation>
    <scope>NUCLEOTIDE SEQUENCE [LARGE SCALE GENOMIC DNA]</scope>
    <source>
        <strain evidence="18">ATCC BAA-2126 / JCM 17055 / OF4</strain>
    </source>
</reference>
<evidence type="ECO:0000256" key="12">
    <source>
        <dbReference type="ARBA" id="ARBA00023012"/>
    </source>
</evidence>
<dbReference type="InterPro" id="IPR036890">
    <property type="entry name" value="HATPase_C_sf"/>
</dbReference>
<dbReference type="PANTHER" id="PTHR45528:SF1">
    <property type="entry name" value="SENSOR HISTIDINE KINASE CPXA"/>
    <property type="match status" value="1"/>
</dbReference>
<dbReference type="PROSITE" id="PS50885">
    <property type="entry name" value="HAMP"/>
    <property type="match status" value="1"/>
</dbReference>
<feature type="transmembrane region" description="Helical" evidence="14">
    <location>
        <begin position="69"/>
        <end position="91"/>
    </location>
</feature>
<dbReference type="CDD" id="cd06225">
    <property type="entry name" value="HAMP"/>
    <property type="match status" value="1"/>
</dbReference>
<evidence type="ECO:0000256" key="14">
    <source>
        <dbReference type="SAM" id="Phobius"/>
    </source>
</evidence>
<protein>
    <recommendedName>
        <fullName evidence="3">histidine kinase</fullName>
        <ecNumber evidence="3">2.7.13.3</ecNumber>
    </recommendedName>
</protein>
<dbReference type="InterPro" id="IPR003660">
    <property type="entry name" value="HAMP_dom"/>
</dbReference>
<dbReference type="eggNOG" id="COG5002">
    <property type="taxonomic scope" value="Bacteria"/>
</dbReference>
<keyword evidence="13 14" id="KW-0472">Membrane</keyword>
<keyword evidence="6" id="KW-0808">Transferase</keyword>
<feature type="domain" description="HAMP" evidence="16">
    <location>
        <begin position="93"/>
        <end position="145"/>
    </location>
</feature>
<dbReference type="EC" id="2.7.13.3" evidence="3"/>
<keyword evidence="7 14" id="KW-0812">Transmembrane</keyword>
<evidence type="ECO:0000313" key="18">
    <source>
        <dbReference type="Proteomes" id="UP000001544"/>
    </source>
</evidence>
<evidence type="ECO:0000256" key="9">
    <source>
        <dbReference type="ARBA" id="ARBA00022777"/>
    </source>
</evidence>